<reference evidence="6" key="2">
    <citation type="submission" date="2021-01" db="UniProtKB">
        <authorList>
            <consortium name="EnsemblMetazoa"/>
        </authorList>
    </citation>
    <scope>IDENTIFICATION</scope>
</reference>
<name>A0A7M7PQN7_STRPU</name>
<dbReference type="GeneID" id="105443897"/>
<dbReference type="AlphaFoldDB" id="A0A7M7PQN7"/>
<keyword evidence="4" id="KW-0539">Nucleus</keyword>
<evidence type="ECO:0000256" key="3">
    <source>
        <dbReference type="ARBA" id="ARBA00023163"/>
    </source>
</evidence>
<dbReference type="InterPro" id="IPR011598">
    <property type="entry name" value="bHLH_dom"/>
</dbReference>
<dbReference type="CDD" id="cd19697">
    <property type="entry name" value="bHLH-PAS_NPAS4_PASD10"/>
    <property type="match status" value="1"/>
</dbReference>
<evidence type="ECO:0000256" key="1">
    <source>
        <dbReference type="ARBA" id="ARBA00023015"/>
    </source>
</evidence>
<organism evidence="6 7">
    <name type="scientific">Strongylocentrotus purpuratus</name>
    <name type="common">Purple sea urchin</name>
    <dbReference type="NCBI Taxonomy" id="7668"/>
    <lineage>
        <taxon>Eukaryota</taxon>
        <taxon>Metazoa</taxon>
        <taxon>Echinodermata</taxon>
        <taxon>Eleutherozoa</taxon>
        <taxon>Echinozoa</taxon>
        <taxon>Echinoidea</taxon>
        <taxon>Euechinoidea</taxon>
        <taxon>Echinacea</taxon>
        <taxon>Camarodonta</taxon>
        <taxon>Echinidea</taxon>
        <taxon>Strongylocentrotidae</taxon>
        <taxon>Strongylocentrotus</taxon>
    </lineage>
</organism>
<dbReference type="InterPro" id="IPR056192">
    <property type="entry name" value="bHLH_NPAS4"/>
</dbReference>
<reference evidence="7" key="1">
    <citation type="submission" date="2015-02" db="EMBL/GenBank/DDBJ databases">
        <title>Genome sequencing for Strongylocentrotus purpuratus.</title>
        <authorList>
            <person name="Murali S."/>
            <person name="Liu Y."/>
            <person name="Vee V."/>
            <person name="English A."/>
            <person name="Wang M."/>
            <person name="Skinner E."/>
            <person name="Han Y."/>
            <person name="Muzny D.M."/>
            <person name="Worley K.C."/>
            <person name="Gibbs R.A."/>
        </authorList>
    </citation>
    <scope>NUCLEOTIDE SEQUENCE</scope>
</reference>
<protein>
    <recommendedName>
        <fullName evidence="5">BHLH domain-containing protein</fullName>
    </recommendedName>
</protein>
<dbReference type="PANTHER" id="PTHR23043:SF39">
    <property type="entry name" value="DYSFUSION, ISOFORM D"/>
    <property type="match status" value="1"/>
</dbReference>
<evidence type="ECO:0000256" key="4">
    <source>
        <dbReference type="ARBA" id="ARBA00023242"/>
    </source>
</evidence>
<feature type="domain" description="BHLH" evidence="5">
    <location>
        <begin position="1"/>
        <end position="53"/>
    </location>
</feature>
<evidence type="ECO:0000313" key="6">
    <source>
        <dbReference type="EnsemblMetazoa" id="XP_030855050"/>
    </source>
</evidence>
<dbReference type="PANTHER" id="PTHR23043">
    <property type="entry name" value="HYPOXIA-INDUCIBLE FACTOR 1 ALPHA"/>
    <property type="match status" value="1"/>
</dbReference>
<dbReference type="GO" id="GO:0046983">
    <property type="term" value="F:protein dimerization activity"/>
    <property type="evidence" value="ECO:0007669"/>
    <property type="project" value="InterPro"/>
</dbReference>
<evidence type="ECO:0000256" key="2">
    <source>
        <dbReference type="ARBA" id="ARBA00023125"/>
    </source>
</evidence>
<evidence type="ECO:0000259" key="5">
    <source>
        <dbReference type="PROSITE" id="PS50888"/>
    </source>
</evidence>
<dbReference type="SUPFAM" id="SSF47459">
    <property type="entry name" value="HLH, helix-loop-helix DNA-binding domain"/>
    <property type="match status" value="1"/>
</dbReference>
<dbReference type="InParanoid" id="A0A7M7PQN7"/>
<dbReference type="Gene3D" id="3.30.450.20">
    <property type="entry name" value="PAS domain"/>
    <property type="match status" value="1"/>
</dbReference>
<dbReference type="InterPro" id="IPR036638">
    <property type="entry name" value="HLH_DNA-bd_sf"/>
</dbReference>
<keyword evidence="2" id="KW-0238">DNA-binding</keyword>
<dbReference type="Gene3D" id="4.10.280.10">
    <property type="entry name" value="Helix-loop-helix DNA-binding domain"/>
    <property type="match status" value="1"/>
</dbReference>
<proteinExistence type="predicted"/>
<accession>A0A7M7PQN7</accession>
<dbReference type="GO" id="GO:0003677">
    <property type="term" value="F:DNA binding"/>
    <property type="evidence" value="ECO:0007669"/>
    <property type="project" value="UniProtKB-KW"/>
</dbReference>
<dbReference type="Pfam" id="PF23183">
    <property type="entry name" value="bHLH_NPAS4"/>
    <property type="match status" value="1"/>
</dbReference>
<dbReference type="RefSeq" id="XP_030855050.1">
    <property type="nucleotide sequence ID" value="XM_030999190.1"/>
</dbReference>
<keyword evidence="7" id="KW-1185">Reference proteome</keyword>
<dbReference type="OrthoDB" id="9978016at2759"/>
<keyword evidence="1" id="KW-0805">Transcription regulation</keyword>
<dbReference type="PROSITE" id="PS50888">
    <property type="entry name" value="BHLH"/>
    <property type="match status" value="1"/>
</dbReference>
<evidence type="ECO:0000313" key="7">
    <source>
        <dbReference type="Proteomes" id="UP000007110"/>
    </source>
</evidence>
<keyword evidence="3" id="KW-0804">Transcription</keyword>
<dbReference type="KEGG" id="spu:105443897"/>
<dbReference type="EnsemblMetazoa" id="XM_030999190">
    <property type="protein sequence ID" value="XP_030855050"/>
    <property type="gene ID" value="LOC105443897"/>
</dbReference>
<dbReference type="Proteomes" id="UP000007110">
    <property type="component" value="Unassembled WGS sequence"/>
</dbReference>
<sequence>MQRSTGKASKLRRDQINSEIETLRHLLPLPSAVKARLSYLQVMSLACVYIRTGNFFSSYTKGMDQEHHYTSLNGGGVLVDAWMVGNESNGEMTRSSSQTSSLATVEITQALSGFLLLVRPSGKILHVSENVIDHLGHSMVRRIFLLNLDILRCIYKFQELMSMCGHALCVPLENGKHSYCC</sequence>